<dbReference type="RefSeq" id="WP_017216188.1">
    <property type="nucleotide sequence ID" value="NZ_JASGWW010000002.1"/>
</dbReference>
<dbReference type="SUPFAM" id="SSF52172">
    <property type="entry name" value="CheY-like"/>
    <property type="match status" value="1"/>
</dbReference>
<dbReference type="InterPro" id="IPR011006">
    <property type="entry name" value="CheY-like_superfamily"/>
</dbReference>
<reference evidence="4" key="2">
    <citation type="submission" date="2019-06" db="EMBL/GenBank/DDBJ databases">
        <title>Co-occurence of chitin degradation, pigmentation and bioactivity in marine Pseudoalteromonas.</title>
        <authorList>
            <person name="Sonnenschein E.C."/>
            <person name="Bech P.K."/>
        </authorList>
    </citation>
    <scope>NUCLEOTIDE SEQUENCE [LARGE SCALE GENOMIC DNA]</scope>
    <source>
        <strain evidence="4">S1607</strain>
    </source>
</reference>
<sequence>MDQNISILIVDDVGTVRSFLHQTLMHLGIDHVREASTATQCVKLCEEQHFDIVFLDIELPDGDGKELIATLNEINPNINVVMVSAHSTVDNVKDAIERGAKGFVVKPFSPKKIAAMLKKFYPDLELV</sequence>
<reference evidence="3 4" key="1">
    <citation type="submission" date="2017-12" db="EMBL/GenBank/DDBJ databases">
        <authorList>
            <person name="Paulsen S."/>
            <person name="Gram L.K."/>
        </authorList>
    </citation>
    <scope>NUCLEOTIDE SEQUENCE [LARGE SCALE GENOMIC DNA]</scope>
    <source>
        <strain evidence="3 4">S1607</strain>
    </source>
</reference>
<evidence type="ECO:0000259" key="2">
    <source>
        <dbReference type="PROSITE" id="PS50110"/>
    </source>
</evidence>
<proteinExistence type="predicted"/>
<keyword evidence="1" id="KW-0597">Phosphoprotein</keyword>
<feature type="domain" description="Response regulatory" evidence="2">
    <location>
        <begin position="6"/>
        <end position="121"/>
    </location>
</feature>
<dbReference type="Gene3D" id="3.40.50.2300">
    <property type="match status" value="1"/>
</dbReference>
<dbReference type="Pfam" id="PF00072">
    <property type="entry name" value="Response_reg"/>
    <property type="match status" value="1"/>
</dbReference>
<evidence type="ECO:0000313" key="4">
    <source>
        <dbReference type="Proteomes" id="UP000305423"/>
    </source>
</evidence>
<protein>
    <submittedName>
        <fullName evidence="3">Response regulator</fullName>
    </submittedName>
</protein>
<dbReference type="GO" id="GO:0000160">
    <property type="term" value="P:phosphorelay signal transduction system"/>
    <property type="evidence" value="ECO:0007669"/>
    <property type="project" value="InterPro"/>
</dbReference>
<evidence type="ECO:0000313" key="3">
    <source>
        <dbReference type="EMBL" id="TMN74980.1"/>
    </source>
</evidence>
<dbReference type="InterPro" id="IPR052048">
    <property type="entry name" value="ST_Response_Regulator"/>
</dbReference>
<dbReference type="PANTHER" id="PTHR43228">
    <property type="entry name" value="TWO-COMPONENT RESPONSE REGULATOR"/>
    <property type="match status" value="1"/>
</dbReference>
<accession>A0AAQ2IRA6</accession>
<name>A0AAQ2IRA6_PSEO7</name>
<gene>
    <name evidence="3" type="ORF">CWB74_16640</name>
</gene>
<feature type="modified residue" description="4-aspartylphosphate" evidence="1">
    <location>
        <position position="56"/>
    </location>
</feature>
<organism evidence="3 4">
    <name type="scientific">Pseudoalteromonas piscicida</name>
    <dbReference type="NCBI Taxonomy" id="43662"/>
    <lineage>
        <taxon>Bacteria</taxon>
        <taxon>Pseudomonadati</taxon>
        <taxon>Pseudomonadota</taxon>
        <taxon>Gammaproteobacteria</taxon>
        <taxon>Alteromonadales</taxon>
        <taxon>Pseudoalteromonadaceae</taxon>
        <taxon>Pseudoalteromonas</taxon>
    </lineage>
</organism>
<dbReference type="EMBL" id="PNEL01000045">
    <property type="protein sequence ID" value="TMN74980.1"/>
    <property type="molecule type" value="Genomic_DNA"/>
</dbReference>
<dbReference type="PROSITE" id="PS50110">
    <property type="entry name" value="RESPONSE_REGULATORY"/>
    <property type="match status" value="1"/>
</dbReference>
<dbReference type="InterPro" id="IPR001789">
    <property type="entry name" value="Sig_transdc_resp-reg_receiver"/>
</dbReference>
<dbReference type="Proteomes" id="UP000305423">
    <property type="component" value="Unassembled WGS sequence"/>
</dbReference>
<comment type="caution">
    <text evidence="3">The sequence shown here is derived from an EMBL/GenBank/DDBJ whole genome shotgun (WGS) entry which is preliminary data.</text>
</comment>
<evidence type="ECO:0000256" key="1">
    <source>
        <dbReference type="PROSITE-ProRule" id="PRU00169"/>
    </source>
</evidence>
<dbReference type="AlphaFoldDB" id="A0AAQ2IRA6"/>
<dbReference type="SMART" id="SM00448">
    <property type="entry name" value="REC"/>
    <property type="match status" value="1"/>
</dbReference>
<dbReference type="PANTHER" id="PTHR43228:SF1">
    <property type="entry name" value="TWO-COMPONENT RESPONSE REGULATOR ARR22"/>
    <property type="match status" value="1"/>
</dbReference>